<dbReference type="Proteomes" id="UP000298097">
    <property type="component" value="Unassembled WGS sequence"/>
</dbReference>
<dbReference type="AlphaFoldDB" id="A0A4R9GXH4"/>
<accession>A0A4R9GXH4</accession>
<evidence type="ECO:0000313" key="1">
    <source>
        <dbReference type="EMBL" id="TGK35380.1"/>
    </source>
</evidence>
<proteinExistence type="predicted"/>
<sequence length="332" mass="38188">MIKKIFCLTYLSILLLNCSSLQKIFTKDRDDFLFSYRYKETQVFFIHADKDAKIRGEEGTIIHIPLGSLLGEDGKPLAGEIRIELAEYYTNADILLSGLSTTSGEKAIETKGMIRLEAYSSEGKKAKINKRNPLSVEFKNSPEPGYEIFYGKKKEDGSIDWTNDSLGWNSNISFAPSKAKAQTTMRDSESVIVVSELRRVGFSILNFGWINCDRFLNFSPIIPLYLNVLEEEILKKNIEERPIFLLIFKDINSMMPVYMEYNKRVLYFPNLPPGKKATVIGWKKSGETRWLYWKKDIVIGEEDNLNPEWTSHTAKQLAKLLKEIKPEEPEKK</sequence>
<reference evidence="1" key="1">
    <citation type="journal article" date="2019" name="PLoS Negl. Trop. Dis.">
        <title>Revisiting the worldwide diversity of Leptospira species in the environment.</title>
        <authorList>
            <person name="Vincent A.T."/>
            <person name="Schiettekatte O."/>
            <person name="Bourhy P."/>
            <person name="Veyrier F.J."/>
            <person name="Picardeau M."/>
        </authorList>
    </citation>
    <scope>NUCLEOTIDE SEQUENCE [LARGE SCALE GENOMIC DNA]</scope>
    <source>
        <strain evidence="1">201800301</strain>
    </source>
</reference>
<name>A0A4R9GXH4_9LEPT</name>
<comment type="caution">
    <text evidence="1">The sequence shown here is derived from an EMBL/GenBank/DDBJ whole genome shotgun (WGS) entry which is preliminary data.</text>
</comment>
<protein>
    <submittedName>
        <fullName evidence="1">Uncharacterized protein</fullName>
    </submittedName>
</protein>
<organism evidence="1 2">
    <name type="scientific">Leptospira andrefontaineae</name>
    <dbReference type="NCBI Taxonomy" id="2484976"/>
    <lineage>
        <taxon>Bacteria</taxon>
        <taxon>Pseudomonadati</taxon>
        <taxon>Spirochaetota</taxon>
        <taxon>Spirochaetia</taxon>
        <taxon>Leptospirales</taxon>
        <taxon>Leptospiraceae</taxon>
        <taxon>Leptospira</taxon>
    </lineage>
</organism>
<dbReference type="RefSeq" id="WP_135776248.1">
    <property type="nucleotide sequence ID" value="NZ_RQEY01000028.1"/>
</dbReference>
<dbReference type="OrthoDB" id="341853at2"/>
<gene>
    <name evidence="1" type="ORF">EHO65_19720</name>
</gene>
<evidence type="ECO:0000313" key="2">
    <source>
        <dbReference type="Proteomes" id="UP000298097"/>
    </source>
</evidence>
<keyword evidence="2" id="KW-1185">Reference proteome</keyword>
<dbReference type="EMBL" id="RQEY01000028">
    <property type="protein sequence ID" value="TGK35380.1"/>
    <property type="molecule type" value="Genomic_DNA"/>
</dbReference>